<proteinExistence type="predicted"/>
<dbReference type="InterPro" id="IPR046341">
    <property type="entry name" value="SET_dom_sf"/>
</dbReference>
<evidence type="ECO:0000313" key="4">
    <source>
        <dbReference type="EMBL" id="CEM47749.1"/>
    </source>
</evidence>
<accession>A0A0G4HTL4</accession>
<dbReference type="AlphaFoldDB" id="A0A0G4HTL4"/>
<dbReference type="PROSITE" id="PS50280">
    <property type="entry name" value="SET"/>
    <property type="match status" value="1"/>
</dbReference>
<feature type="compositionally biased region" description="Basic and acidic residues" evidence="1">
    <location>
        <begin position="579"/>
        <end position="590"/>
    </location>
</feature>
<dbReference type="PANTHER" id="PTHR13271:SF151">
    <property type="entry name" value="SET DOMAIN-CONTAINING PROTEIN 4"/>
    <property type="match status" value="1"/>
</dbReference>
<dbReference type="EMBL" id="CDMZ01003827">
    <property type="protein sequence ID" value="CEM47749.1"/>
    <property type="molecule type" value="Genomic_DNA"/>
</dbReference>
<evidence type="ECO:0000256" key="2">
    <source>
        <dbReference type="SAM" id="SignalP"/>
    </source>
</evidence>
<feature type="region of interest" description="Disordered" evidence="1">
    <location>
        <begin position="906"/>
        <end position="928"/>
    </location>
</feature>
<protein>
    <recommendedName>
        <fullName evidence="3">SET domain-containing protein</fullName>
    </recommendedName>
</protein>
<organism evidence="4">
    <name type="scientific">Chromera velia CCMP2878</name>
    <dbReference type="NCBI Taxonomy" id="1169474"/>
    <lineage>
        <taxon>Eukaryota</taxon>
        <taxon>Sar</taxon>
        <taxon>Alveolata</taxon>
        <taxon>Colpodellida</taxon>
        <taxon>Chromeraceae</taxon>
        <taxon>Chromera</taxon>
    </lineage>
</organism>
<feature type="compositionally biased region" description="Acidic residues" evidence="1">
    <location>
        <begin position="64"/>
        <end position="78"/>
    </location>
</feature>
<dbReference type="SUPFAM" id="SSF82199">
    <property type="entry name" value="SET domain"/>
    <property type="match status" value="1"/>
</dbReference>
<gene>
    <name evidence="4" type="ORF">Cvel_1355</name>
</gene>
<keyword evidence="2" id="KW-0732">Signal</keyword>
<feature type="region of interest" description="Disordered" evidence="1">
    <location>
        <begin position="192"/>
        <end position="235"/>
    </location>
</feature>
<evidence type="ECO:0000259" key="3">
    <source>
        <dbReference type="PROSITE" id="PS50280"/>
    </source>
</evidence>
<evidence type="ECO:0000256" key="1">
    <source>
        <dbReference type="SAM" id="MobiDB-lite"/>
    </source>
</evidence>
<dbReference type="Gene3D" id="3.90.1410.10">
    <property type="entry name" value="set domain protein methyltransferase, domain 1"/>
    <property type="match status" value="1"/>
</dbReference>
<feature type="compositionally biased region" description="Basic and acidic residues" evidence="1">
    <location>
        <begin position="707"/>
        <end position="726"/>
    </location>
</feature>
<feature type="chain" id="PRO_5005192191" description="SET domain-containing protein" evidence="2">
    <location>
        <begin position="21"/>
        <end position="1001"/>
    </location>
</feature>
<feature type="region of interest" description="Disordered" evidence="1">
    <location>
        <begin position="46"/>
        <end position="84"/>
    </location>
</feature>
<dbReference type="InterPro" id="IPR050600">
    <property type="entry name" value="SETD3_SETD6_MTase"/>
</dbReference>
<name>A0A0G4HTL4_9ALVE</name>
<feature type="region of interest" description="Disordered" evidence="1">
    <location>
        <begin position="968"/>
        <end position="1001"/>
    </location>
</feature>
<feature type="region of interest" description="Disordered" evidence="1">
    <location>
        <begin position="579"/>
        <end position="599"/>
    </location>
</feature>
<reference evidence="4" key="1">
    <citation type="submission" date="2014-11" db="EMBL/GenBank/DDBJ databases">
        <authorList>
            <person name="Otto D Thomas"/>
            <person name="Naeem Raeece"/>
        </authorList>
    </citation>
    <scope>NUCLEOTIDE SEQUENCE</scope>
</reference>
<dbReference type="VEuPathDB" id="CryptoDB:Cvel_1355"/>
<feature type="compositionally biased region" description="Acidic residues" evidence="1">
    <location>
        <begin position="975"/>
        <end position="990"/>
    </location>
</feature>
<sequence>MMRGVIALAFLLSCVPTVLTVAFVLQNPLRPSVGTAKRRRVAIRLHQHPTALPSPSNLEKTEAESEDDEDEEEEEEQPEPVRAFVDDEHSEGLVRWFVENGGGLHRSVKVKRRVPVSGEFVPDGKVLMGYRGLFVAGGPVKKGETLVRVPVHLQFRGHLDNQVPEFEEEKMKAAFALFGKDAVMRELKEREEFQRRTGMKPPILEQPSSPSLAAPSPPLEKENEDEEAKRKRREEEDDAMYNLMKLLRTLPPPAWDTRLAVQLLYHKYRAQHDAHAYEFWRPYLSSLPTPVDFQFSMPFFFKKSDLTELQDGLVNKVTHRLWFLQSFYTQNLKKLVTSEEGREKNPYRRFEGQKVDMRALAWAFSVVSSRALRPGGRPHAGVLAPVLDLVNHSNGKANAEMTVERLGRYGDSRLDSFYLADTGALDLKAARDLEEGEEILMSYVPAGNDILMLEYGFVERNNPNDRIRTSLDFRRLSKVLEGLSLPEKESPIASLENMLTQPTAPNADSERIVKEPNPLAGKIGFHQTHPVRRSILAHLSLIPPIEATETEEGGVASPVVEKAQEQLRQDAREQILEDAEKRDKAEKVPVEDPQSQAENEITGERPLEKVRVPGLRQEGLKGVEQMPNPRDQRAEAAKKAAAQVNNHNPFIDLHSYRWSDKRLLVALRALLWPLLLVGSVRPLRAMAELDPLVVAGVGEGRGLDALERAERESRQTESERKIKAETDSAQQTFSSMFEALKELDSLVNKTTIVGFTDAEVEEQAALDASPKPMSMSEVHRLVGPWDELPVAEAMRGLLEDLQESLWVTSLENDEEALASGKMKTGATEWNEPEAVEVTPALRLVIEYRAERKRVLRRMIQRWTDIAEILRRSVEDPETSGIQYSRALIGQLGLMRQQWLRSKIAQREEAEGEGESVDAKGGIQREDSVADRKLKRELDALMKKNSGAQSPEQLRERLSQFAALVESAKEEKLREAEEEEEKREMQEESDAASDSYAETFLG</sequence>
<dbReference type="InterPro" id="IPR001214">
    <property type="entry name" value="SET_dom"/>
</dbReference>
<dbReference type="GO" id="GO:0016279">
    <property type="term" value="F:protein-lysine N-methyltransferase activity"/>
    <property type="evidence" value="ECO:0007669"/>
    <property type="project" value="TreeGrafter"/>
</dbReference>
<dbReference type="PANTHER" id="PTHR13271">
    <property type="entry name" value="UNCHARACTERIZED PUTATIVE METHYLTRANSFERASE"/>
    <property type="match status" value="1"/>
</dbReference>
<feature type="signal peptide" evidence="2">
    <location>
        <begin position="1"/>
        <end position="20"/>
    </location>
</feature>
<feature type="region of interest" description="Disordered" evidence="1">
    <location>
        <begin position="707"/>
        <end position="727"/>
    </location>
</feature>
<dbReference type="CDD" id="cd10527">
    <property type="entry name" value="SET_LSMT"/>
    <property type="match status" value="1"/>
</dbReference>
<feature type="domain" description="SET" evidence="3">
    <location>
        <begin position="106"/>
        <end position="444"/>
    </location>
</feature>